<organism evidence="2 3">
    <name type="scientific">Protopolystoma xenopodis</name>
    <dbReference type="NCBI Taxonomy" id="117903"/>
    <lineage>
        <taxon>Eukaryota</taxon>
        <taxon>Metazoa</taxon>
        <taxon>Spiralia</taxon>
        <taxon>Lophotrochozoa</taxon>
        <taxon>Platyhelminthes</taxon>
        <taxon>Monogenea</taxon>
        <taxon>Polyopisthocotylea</taxon>
        <taxon>Polystomatidea</taxon>
        <taxon>Polystomatidae</taxon>
        <taxon>Protopolystoma</taxon>
    </lineage>
</organism>
<proteinExistence type="predicted"/>
<feature type="region of interest" description="Disordered" evidence="1">
    <location>
        <begin position="164"/>
        <end position="184"/>
    </location>
</feature>
<feature type="region of interest" description="Disordered" evidence="1">
    <location>
        <begin position="232"/>
        <end position="254"/>
    </location>
</feature>
<dbReference type="EMBL" id="CAAALY010032546">
    <property type="protein sequence ID" value="VEL17423.1"/>
    <property type="molecule type" value="Genomic_DNA"/>
</dbReference>
<evidence type="ECO:0000313" key="3">
    <source>
        <dbReference type="Proteomes" id="UP000784294"/>
    </source>
</evidence>
<evidence type="ECO:0000256" key="1">
    <source>
        <dbReference type="SAM" id="MobiDB-lite"/>
    </source>
</evidence>
<protein>
    <submittedName>
        <fullName evidence="2">Uncharacterized protein</fullName>
    </submittedName>
</protein>
<feature type="compositionally biased region" description="Basic residues" evidence="1">
    <location>
        <begin position="232"/>
        <end position="247"/>
    </location>
</feature>
<feature type="compositionally biased region" description="Low complexity" evidence="1">
    <location>
        <begin position="164"/>
        <end position="174"/>
    </location>
</feature>
<reference evidence="2" key="1">
    <citation type="submission" date="2018-11" db="EMBL/GenBank/DDBJ databases">
        <authorList>
            <consortium name="Pathogen Informatics"/>
        </authorList>
    </citation>
    <scope>NUCLEOTIDE SEQUENCE</scope>
</reference>
<comment type="caution">
    <text evidence="2">The sequence shown here is derived from an EMBL/GenBank/DDBJ whole genome shotgun (WGS) entry which is preliminary data.</text>
</comment>
<name>A0A448WQ79_9PLAT</name>
<dbReference type="AlphaFoldDB" id="A0A448WQ79"/>
<gene>
    <name evidence="2" type="ORF">PXEA_LOCUS10863</name>
</gene>
<accession>A0A448WQ79</accession>
<evidence type="ECO:0000313" key="2">
    <source>
        <dbReference type="EMBL" id="VEL17423.1"/>
    </source>
</evidence>
<sequence>ENTQADQSQLQTGNDSLYQATSAISTTSSSTEPIISDSNTTRLDLSPIRPIWSDEGIHEIPVPLNHSAENTDVPASSIPTDSEILTQDSTQCGPDEAEQMSTVNSLVESMVASLVASVDPSNLKENAIEAPTRRTQSRRMAAVRASQAIVMARLQLAALPVSSTNSESSSATAEPLASCPPGESVRRRSLAANMPVSHEENSPSRVRQWQVSIPRQFGPHFHHYRRHRNQRHHSRHSHHHHCRHARRRQVDEDPDYRAPPMRLPPAGPSMVTTTTASLDRHVDLGNRTPRKLNQFETSGSGKQSVGIYGWLM</sequence>
<keyword evidence="3" id="KW-1185">Reference proteome</keyword>
<feature type="non-terminal residue" evidence="2">
    <location>
        <position position="1"/>
    </location>
</feature>
<dbReference type="Proteomes" id="UP000784294">
    <property type="component" value="Unassembled WGS sequence"/>
</dbReference>